<feature type="chain" id="PRO_5002238054" description="SAC domain-containing protein" evidence="2">
    <location>
        <begin position="24"/>
        <end position="967"/>
    </location>
</feature>
<accession>A0A0D2A3T1</accession>
<gene>
    <name evidence="5" type="ORF">PV10_04853</name>
</gene>
<name>A0A0D2A3T1_EXOME</name>
<dbReference type="Proteomes" id="UP000054302">
    <property type="component" value="Unassembled WGS sequence"/>
</dbReference>
<evidence type="ECO:0000256" key="2">
    <source>
        <dbReference type="SAM" id="SignalP"/>
    </source>
</evidence>
<dbReference type="RefSeq" id="XP_016225232.1">
    <property type="nucleotide sequence ID" value="XM_016369444.1"/>
</dbReference>
<feature type="region of interest" description="Disordered" evidence="1">
    <location>
        <begin position="117"/>
        <end position="175"/>
    </location>
</feature>
<dbReference type="AlphaFoldDB" id="A0A0D2A3T1"/>
<dbReference type="OMA" id="YFWNRHL"/>
<dbReference type="Pfam" id="PF02383">
    <property type="entry name" value="Syja_N"/>
    <property type="match status" value="1"/>
</dbReference>
<feature type="compositionally biased region" description="Low complexity" evidence="1">
    <location>
        <begin position="117"/>
        <end position="132"/>
    </location>
</feature>
<dbReference type="GeneID" id="27322698"/>
<dbReference type="PROSITE" id="PS51791">
    <property type="entry name" value="HSAC2"/>
    <property type="match status" value="1"/>
</dbReference>
<feature type="domain" description="SAC" evidence="3">
    <location>
        <begin position="279"/>
        <end position="648"/>
    </location>
</feature>
<evidence type="ECO:0000313" key="5">
    <source>
        <dbReference type="EMBL" id="KIV93658.1"/>
    </source>
</evidence>
<dbReference type="HOGENOM" id="CLU_006249_1_0_1"/>
<dbReference type="InterPro" id="IPR022158">
    <property type="entry name" value="Inositol_phosphatase"/>
</dbReference>
<dbReference type="VEuPathDB" id="FungiDB:PV10_04853"/>
<evidence type="ECO:0008006" key="7">
    <source>
        <dbReference type="Google" id="ProtNLM"/>
    </source>
</evidence>
<dbReference type="STRING" id="212818.A0A0D2A3T1"/>
<reference evidence="5 6" key="1">
    <citation type="submission" date="2015-01" db="EMBL/GenBank/DDBJ databases">
        <title>The Genome Sequence of Exophiala mesophila CBS40295.</title>
        <authorList>
            <consortium name="The Broad Institute Genomics Platform"/>
            <person name="Cuomo C."/>
            <person name="de Hoog S."/>
            <person name="Gorbushina A."/>
            <person name="Stielow B."/>
            <person name="Teixiera M."/>
            <person name="Abouelleil A."/>
            <person name="Chapman S.B."/>
            <person name="Priest M."/>
            <person name="Young S.K."/>
            <person name="Wortman J."/>
            <person name="Nusbaum C."/>
            <person name="Birren B."/>
        </authorList>
    </citation>
    <scope>NUCLEOTIDE SEQUENCE [LARGE SCALE GENOMIC DNA]</scope>
    <source>
        <strain evidence="5 6">CBS 40295</strain>
    </source>
</reference>
<protein>
    <recommendedName>
        <fullName evidence="7">SAC domain-containing protein</fullName>
    </recommendedName>
</protein>
<dbReference type="GO" id="GO:0046856">
    <property type="term" value="P:phosphatidylinositol dephosphorylation"/>
    <property type="evidence" value="ECO:0007669"/>
    <property type="project" value="TreeGrafter"/>
</dbReference>
<feature type="region of interest" description="Disordered" evidence="1">
    <location>
        <begin position="207"/>
        <end position="264"/>
    </location>
</feature>
<dbReference type="InterPro" id="IPR034753">
    <property type="entry name" value="hSac2"/>
</dbReference>
<dbReference type="OrthoDB" id="405996at2759"/>
<dbReference type="GO" id="GO:0043812">
    <property type="term" value="F:phosphatidylinositol-4-phosphate phosphatase activity"/>
    <property type="evidence" value="ECO:0007669"/>
    <property type="project" value="TreeGrafter"/>
</dbReference>
<dbReference type="PANTHER" id="PTHR45662">
    <property type="entry name" value="PHOSPHATIDYLINOSITIDE PHOSPHATASE SAC1"/>
    <property type="match status" value="1"/>
</dbReference>
<dbReference type="EMBL" id="KN847522">
    <property type="protein sequence ID" value="KIV93658.1"/>
    <property type="molecule type" value="Genomic_DNA"/>
</dbReference>
<organism evidence="5 6">
    <name type="scientific">Exophiala mesophila</name>
    <name type="common">Black yeast-like fungus</name>
    <dbReference type="NCBI Taxonomy" id="212818"/>
    <lineage>
        <taxon>Eukaryota</taxon>
        <taxon>Fungi</taxon>
        <taxon>Dikarya</taxon>
        <taxon>Ascomycota</taxon>
        <taxon>Pezizomycotina</taxon>
        <taxon>Eurotiomycetes</taxon>
        <taxon>Chaetothyriomycetidae</taxon>
        <taxon>Chaetothyriales</taxon>
        <taxon>Herpotrichiellaceae</taxon>
        <taxon>Exophiala</taxon>
    </lineage>
</organism>
<evidence type="ECO:0000313" key="6">
    <source>
        <dbReference type="Proteomes" id="UP000054302"/>
    </source>
</evidence>
<dbReference type="PANTHER" id="PTHR45662:SF7">
    <property type="entry name" value="SACI DOMAIN PROTEIN (AFU_ORTHOLOGUE AFUA_1G15890)"/>
    <property type="match status" value="1"/>
</dbReference>
<evidence type="ECO:0000259" key="3">
    <source>
        <dbReference type="PROSITE" id="PS50275"/>
    </source>
</evidence>
<feature type="compositionally biased region" description="Basic and acidic residues" evidence="1">
    <location>
        <begin position="148"/>
        <end position="165"/>
    </location>
</feature>
<feature type="domain" description="HSac2" evidence="4">
    <location>
        <begin position="718"/>
        <end position="865"/>
    </location>
</feature>
<dbReference type="PROSITE" id="PS50275">
    <property type="entry name" value="SAC"/>
    <property type="match status" value="1"/>
</dbReference>
<evidence type="ECO:0000259" key="4">
    <source>
        <dbReference type="PROSITE" id="PS51791"/>
    </source>
</evidence>
<dbReference type="InterPro" id="IPR002013">
    <property type="entry name" value="SAC_dom"/>
</dbReference>
<dbReference type="Pfam" id="PF12456">
    <property type="entry name" value="hSac2"/>
    <property type="match status" value="1"/>
</dbReference>
<proteinExistence type="predicted"/>
<evidence type="ECO:0000256" key="1">
    <source>
        <dbReference type="SAM" id="MobiDB-lite"/>
    </source>
</evidence>
<feature type="compositionally biased region" description="Polar residues" evidence="1">
    <location>
        <begin position="166"/>
        <end position="175"/>
    </location>
</feature>
<sequence>MPALIRRLLVWAAADGLVLQAHGQNNEQHRSIQIDYKSRQIKEAPGLEYEWKKNTPLESHGVIGLLSLASSHFLIAITQREQVAQVFGKPIYVVTDVAIVPITSQADARRAIIAARTSRGSNNSSNASSSDLSDADDHSDNENSDDGEAARQESYDEPETPHDSRPSQPRNPSSTSIAKDVIANRGQYGRFASQWFSRPGWGAGRNVNNALPAKSNPEPQTAAASSSGDTSSEKSQAEEGVNAGKPAEVAAKDTKPLQTDQVSQENSIADAIPKILRTTKMILTSGSFFFSYDFDLTRRLESLGESARPPSRESVDPLYFWNRKLGMPFFDSRHDAFVMPILQGFVGQRSFVVKKTAPQESQAASVVAAEETEPSSGVEEVLNKAKQEIANLGGDTQAYLLTLISRRSVKRSGLRYLRRGIDDQGNCANGVETEQILSAPDWSPSRSIRSFVQVRGSIPLYFSQSPYSLKPVPALHHSTPVNEAATKKHFADLKRRYGAVQIAALVDKHGTERIIGEAYEKTIKSMSEDRQLENVEFEWFDFHAECRGMKFENVSKLVNTLEEHVKTHGETLITDSGTETKQTGIIRTNCMDCLDRTNVAQSAFGQYTLQRDLDSEGFTIDLLHDETTTWFNTLWADNGDAISRQYASTAALKGDFTRTRRRNYRGALNDFSLTLTRYYNNMVNDYFSQAVIDVLLGNLSWKVFEDFESTMMSADPGISIEKIREGAIENCVKQVIQEDSEDLIHGWTMLTPAHENTLRTLPFEEAVVLLTDAALYCCKFDWTTEKLASFEKADLRSISKIRYGTYITSTFSEREMKEDLNAGVVIVYKPGKESMIRTNTRSLQNYVAPSLEGTENRLDGGTGILSWLSPNSPPSSRTLALKVIAASTNESEETGSSRSEKPISLAQNIADEIRRAIVDPSSREAREGAEKNDGLVENNAIISLAEARKRTGYFEQLGHSIRRLVWA</sequence>
<keyword evidence="6" id="KW-1185">Reference proteome</keyword>
<keyword evidence="2" id="KW-0732">Signal</keyword>
<dbReference type="GO" id="GO:0005783">
    <property type="term" value="C:endoplasmic reticulum"/>
    <property type="evidence" value="ECO:0007669"/>
    <property type="project" value="TreeGrafter"/>
</dbReference>
<feature type="signal peptide" evidence="2">
    <location>
        <begin position="1"/>
        <end position="23"/>
    </location>
</feature>